<evidence type="ECO:0000259" key="1">
    <source>
        <dbReference type="PROSITE" id="PS50132"/>
    </source>
</evidence>
<feature type="domain" description="RGS" evidence="1">
    <location>
        <begin position="16"/>
        <end position="128"/>
    </location>
</feature>
<dbReference type="CDD" id="cd07440">
    <property type="entry name" value="RGS"/>
    <property type="match status" value="1"/>
</dbReference>
<dbReference type="PANTHER" id="PTHR10845:SF267">
    <property type="entry name" value="REGULATOR OF G PROTEIN SIGNALING DOMAIN PROTEIN (AFU_ORTHOLOGUE AFUA_6G06860)"/>
    <property type="match status" value="1"/>
</dbReference>
<dbReference type="Gene3D" id="1.10.167.10">
    <property type="entry name" value="Regulator of G-protein Signalling 4, domain 2"/>
    <property type="match status" value="1"/>
</dbReference>
<dbReference type="InterPro" id="IPR016137">
    <property type="entry name" value="RGS"/>
</dbReference>
<gene>
    <name evidence="2" type="ORF">GNLVRS02_ARAD1A00902g</name>
</gene>
<accession>A0A060T2C9</accession>
<dbReference type="EMBL" id="HG937691">
    <property type="protein sequence ID" value="CDP33062.1"/>
    <property type="molecule type" value="Genomic_DNA"/>
</dbReference>
<reference evidence="2" key="2">
    <citation type="submission" date="2014-06" db="EMBL/GenBank/DDBJ databases">
        <title>The complete genome of Blastobotrys (Arxula) adeninivorans LS3 - a yeast of biotechnological interest.</title>
        <authorList>
            <person name="Kunze G."/>
            <person name="Gaillardin C."/>
            <person name="Czernicka M."/>
            <person name="Durrens P."/>
            <person name="Martin T."/>
            <person name="Boer E."/>
            <person name="Gabaldon T."/>
            <person name="Cruz J."/>
            <person name="Talla E."/>
            <person name="Marck C."/>
            <person name="Goffeau A."/>
            <person name="Barbe V."/>
            <person name="Baret P."/>
            <person name="Baronian K."/>
            <person name="Beier S."/>
            <person name="Bleykasten C."/>
            <person name="Bode R."/>
            <person name="Casaregola S."/>
            <person name="Despons L."/>
            <person name="Fairhead C."/>
            <person name="Giersberg M."/>
            <person name="Gierski P."/>
            <person name="Hahnel U."/>
            <person name="Hartmann A."/>
            <person name="Jankowska D."/>
            <person name="Jubin C."/>
            <person name="Jung P."/>
            <person name="Lafontaine I."/>
            <person name="Leh-Louis V."/>
            <person name="Lemaire M."/>
            <person name="Marcet-Houben M."/>
            <person name="Mascher M."/>
            <person name="Morel G."/>
            <person name="Richard G.-F."/>
            <person name="Riechen J."/>
            <person name="Sacerdot C."/>
            <person name="Sarkar A."/>
            <person name="Savel G."/>
            <person name="Schacherer J."/>
            <person name="Sherman D."/>
            <person name="Straub M.-L."/>
            <person name="Stein N."/>
            <person name="Thierry A."/>
            <person name="Trautwein-Schult A."/>
            <person name="Westhof E."/>
            <person name="Worch S."/>
            <person name="Dujon B."/>
            <person name="Souciet J.-L."/>
            <person name="Wincker P."/>
            <person name="Scholz U."/>
            <person name="Neuveglise N."/>
        </authorList>
    </citation>
    <scope>NUCLEOTIDE SEQUENCE</scope>
    <source>
        <strain evidence="2">LS3</strain>
    </source>
</reference>
<proteinExistence type="predicted"/>
<dbReference type="SMART" id="SM00315">
    <property type="entry name" value="RGS"/>
    <property type="match status" value="1"/>
</dbReference>
<dbReference type="InterPro" id="IPR036305">
    <property type="entry name" value="RGS_sf"/>
</dbReference>
<dbReference type="PROSITE" id="PS50132">
    <property type="entry name" value="RGS"/>
    <property type="match status" value="1"/>
</dbReference>
<dbReference type="PANTHER" id="PTHR10845">
    <property type="entry name" value="REGULATOR OF G PROTEIN SIGNALING"/>
    <property type="match status" value="1"/>
</dbReference>
<sequence length="212" mass="23485">MERMSISCRLPLLEDIVANLVAPPYTLSAFREFVDHNHCSEVLDFILDVRKYKSTYHTMTADMAYNVSASIINCYVRSNAPKEINLACHTRDELLQSADQGKVDPKDLEVAYSQALDLLKDNVYIPFVAMMRRSGSASYTACELPISPALTPKSVSSQSSASLSEYTTHRSTHDGVPEKVTAVTVCSEVGPCSAASKKPIWKSTFKWLKPGR</sequence>
<dbReference type="AlphaFoldDB" id="A0A060T2C9"/>
<protein>
    <submittedName>
        <fullName evidence="2">ARAD1A00902p</fullName>
    </submittedName>
</protein>
<dbReference type="SUPFAM" id="SSF48097">
    <property type="entry name" value="Regulator of G-protein signaling, RGS"/>
    <property type="match status" value="1"/>
</dbReference>
<evidence type="ECO:0000313" key="2">
    <source>
        <dbReference type="EMBL" id="CDP33062.1"/>
    </source>
</evidence>
<dbReference type="PhylomeDB" id="A0A060T2C9"/>
<organism evidence="2">
    <name type="scientific">Blastobotrys adeninivorans</name>
    <name type="common">Yeast</name>
    <name type="synonym">Arxula adeninivorans</name>
    <dbReference type="NCBI Taxonomy" id="409370"/>
    <lineage>
        <taxon>Eukaryota</taxon>
        <taxon>Fungi</taxon>
        <taxon>Dikarya</taxon>
        <taxon>Ascomycota</taxon>
        <taxon>Saccharomycotina</taxon>
        <taxon>Dipodascomycetes</taxon>
        <taxon>Dipodascales</taxon>
        <taxon>Trichomonascaceae</taxon>
        <taxon>Blastobotrys</taxon>
    </lineage>
</organism>
<dbReference type="Pfam" id="PF00615">
    <property type="entry name" value="RGS"/>
    <property type="match status" value="1"/>
</dbReference>
<dbReference type="InterPro" id="IPR044926">
    <property type="entry name" value="RGS_subdomain_2"/>
</dbReference>
<reference evidence="2" key="1">
    <citation type="submission" date="2014-02" db="EMBL/GenBank/DDBJ databases">
        <authorList>
            <person name="Genoscope - CEA"/>
        </authorList>
    </citation>
    <scope>NUCLEOTIDE SEQUENCE</scope>
    <source>
        <strain evidence="2">LS3</strain>
    </source>
</reference>
<name>A0A060T2C9_BLAAD</name>